<sequence>MNATCSPRVIDLAVSKKFHPLFIAPRPVQTAVPISARNVKPSPRILLLSVPVPRRISTKLQPGQKSKLYAIKPASVSSSTTYSRLEKLAVSKSLHPNFVPNLPSQRPITRAALTAVPSPRIEELSSPHPRRLMKNTFEPFKVNPSAQHAVASDRIVELAKPKKYQL</sequence>
<evidence type="ECO:0008006" key="3">
    <source>
        <dbReference type="Google" id="ProtNLM"/>
    </source>
</evidence>
<keyword evidence="1" id="KW-0677">Repeat</keyword>
<protein>
    <recommendedName>
        <fullName evidence="3">Testicular haploid expressed gene protein-like</fullName>
    </recommendedName>
</protein>
<accession>A0A0L8HIE0</accession>
<dbReference type="EMBL" id="KQ418068">
    <property type="protein sequence ID" value="KOF88996.1"/>
    <property type="molecule type" value="Genomic_DNA"/>
</dbReference>
<dbReference type="PANTHER" id="PTHR15901">
    <property type="entry name" value="TESTICULAR HAPLOID EXPRESSED GENE PROTEIN"/>
    <property type="match status" value="1"/>
</dbReference>
<proteinExistence type="predicted"/>
<name>A0A0L8HIE0_OCTBM</name>
<dbReference type="SMART" id="SM00705">
    <property type="entry name" value="THEG"/>
    <property type="match status" value="3"/>
</dbReference>
<dbReference type="AlphaFoldDB" id="A0A0L8HIE0"/>
<dbReference type="PANTHER" id="PTHR15901:SF15">
    <property type="entry name" value="TESTICULAR HAPLOID EXPRESSED GENE PROTEIN-LIKE"/>
    <property type="match status" value="1"/>
</dbReference>
<dbReference type="InterPro" id="IPR042401">
    <property type="entry name" value="SPMAP2-like"/>
</dbReference>
<organism evidence="2">
    <name type="scientific">Octopus bimaculoides</name>
    <name type="common">California two-spotted octopus</name>
    <dbReference type="NCBI Taxonomy" id="37653"/>
    <lineage>
        <taxon>Eukaryota</taxon>
        <taxon>Metazoa</taxon>
        <taxon>Spiralia</taxon>
        <taxon>Lophotrochozoa</taxon>
        <taxon>Mollusca</taxon>
        <taxon>Cephalopoda</taxon>
        <taxon>Coleoidea</taxon>
        <taxon>Octopodiformes</taxon>
        <taxon>Octopoda</taxon>
        <taxon>Incirrata</taxon>
        <taxon>Octopodidae</taxon>
        <taxon>Octopus</taxon>
    </lineage>
</organism>
<dbReference type="InterPro" id="IPR006623">
    <property type="entry name" value="THEG"/>
</dbReference>
<dbReference type="OrthoDB" id="25466at2759"/>
<evidence type="ECO:0000256" key="1">
    <source>
        <dbReference type="ARBA" id="ARBA00022737"/>
    </source>
</evidence>
<gene>
    <name evidence="2" type="ORF">OCBIM_22013841mg</name>
</gene>
<dbReference type="Pfam" id="PF14912">
    <property type="entry name" value="THEG"/>
    <property type="match status" value="2"/>
</dbReference>
<evidence type="ECO:0000313" key="2">
    <source>
        <dbReference type="EMBL" id="KOF88996.1"/>
    </source>
</evidence>
<reference evidence="2" key="1">
    <citation type="submission" date="2015-07" db="EMBL/GenBank/DDBJ databases">
        <title>MeaNS - Measles Nucleotide Surveillance Program.</title>
        <authorList>
            <person name="Tran T."/>
            <person name="Druce J."/>
        </authorList>
    </citation>
    <scope>NUCLEOTIDE SEQUENCE</scope>
    <source>
        <strain evidence="2">UCB-OBI-ISO-001</strain>
        <tissue evidence="2">Gonad</tissue>
    </source>
</reference>